<evidence type="ECO:0000313" key="7">
    <source>
        <dbReference type="EMBL" id="CEG20790.1"/>
    </source>
</evidence>
<dbReference type="PATRIC" id="fig|948.7.peg.448"/>
<comment type="catalytic activity">
    <reaction evidence="6">
        <text>a 2-methoxy-6-(all-trans-polyprenyl)benzene-1,4-diol + S-adenosyl-L-methionine = a 5-methoxy-2-methyl-3-(all-trans-polyprenyl)benzene-1,4-diol + S-adenosyl-L-homocysteine + H(+)</text>
        <dbReference type="Rhea" id="RHEA:28286"/>
        <dbReference type="Rhea" id="RHEA-COMP:10858"/>
        <dbReference type="Rhea" id="RHEA-COMP:10859"/>
        <dbReference type="ChEBI" id="CHEBI:15378"/>
        <dbReference type="ChEBI" id="CHEBI:57856"/>
        <dbReference type="ChEBI" id="CHEBI:59789"/>
        <dbReference type="ChEBI" id="CHEBI:84166"/>
        <dbReference type="ChEBI" id="CHEBI:84167"/>
        <dbReference type="EC" id="2.1.1.201"/>
    </reaction>
</comment>
<dbReference type="EC" id="2.1.1.163" evidence="6"/>
<name>A0A098EG88_ANAPH</name>
<dbReference type="AlphaFoldDB" id="A0A098EG88"/>
<feature type="binding site" evidence="6">
    <location>
        <position position="75"/>
    </location>
    <ligand>
        <name>S-adenosyl-L-methionine</name>
        <dbReference type="ChEBI" id="CHEBI:59789"/>
    </ligand>
</feature>
<keyword evidence="2 6" id="KW-0489">Methyltransferase</keyword>
<dbReference type="EMBL" id="CCXQ01000079">
    <property type="protein sequence ID" value="CEG20790.1"/>
    <property type="molecule type" value="Genomic_DNA"/>
</dbReference>
<dbReference type="HAMAP" id="MF_01813">
    <property type="entry name" value="MenG_UbiE_methyltr"/>
    <property type="match status" value="1"/>
</dbReference>
<dbReference type="GeneID" id="92748008"/>
<reference evidence="7 9" key="1">
    <citation type="submission" date="2014-09" db="EMBL/GenBank/DDBJ databases">
        <authorList>
            <person name="Loux Valentin"/>
            <person name="Dugat Thibaut"/>
        </authorList>
    </citation>
    <scope>NUCLEOTIDE SEQUENCE [LARGE SCALE GENOMIC DNA]</scope>
    <source>
        <strain evidence="7 9">BOV-10_179</strain>
    </source>
</reference>
<dbReference type="UniPathway" id="UPA00232"/>
<dbReference type="OMA" id="MNDVMSM"/>
<dbReference type="GO" id="GO:0032259">
    <property type="term" value="P:methylation"/>
    <property type="evidence" value="ECO:0007669"/>
    <property type="project" value="UniProtKB-KW"/>
</dbReference>
<dbReference type="GO" id="GO:0008425">
    <property type="term" value="F:2-methoxy-6-polyprenyl-1,4-benzoquinol methyltransferase activity"/>
    <property type="evidence" value="ECO:0007669"/>
    <property type="project" value="UniProtKB-UniRule"/>
</dbReference>
<comment type="pathway">
    <text evidence="6">Cofactor biosynthesis; ubiquinone biosynthesis.</text>
</comment>
<comment type="pathway">
    <text evidence="6">Quinol/quinone metabolism; menaquinone biosynthesis; menaquinol from 1,4-dihydroxy-2-naphthoate: step 2/2.</text>
</comment>
<organism evidence="7 9">
    <name type="scientific">Anaplasma phagocytophilum</name>
    <name type="common">Ehrlichia phagocytophila</name>
    <dbReference type="NCBI Taxonomy" id="948"/>
    <lineage>
        <taxon>Bacteria</taxon>
        <taxon>Pseudomonadati</taxon>
        <taxon>Pseudomonadota</taxon>
        <taxon>Alphaproteobacteria</taxon>
        <taxon>Rickettsiales</taxon>
        <taxon>Anaplasmataceae</taxon>
        <taxon>Anaplasma</taxon>
        <taxon>phagocytophilum group</taxon>
    </lineage>
</organism>
<keyword evidence="3 6" id="KW-0808">Transferase</keyword>
<dbReference type="InterPro" id="IPR029063">
    <property type="entry name" value="SAM-dependent_MTases_sf"/>
</dbReference>
<dbReference type="EC" id="2.1.1.201" evidence="6"/>
<comment type="caution">
    <text evidence="6">Lacks conserved residue(s) required for the propagation of feature annotation.</text>
</comment>
<dbReference type="GO" id="GO:0009234">
    <property type="term" value="P:menaquinone biosynthetic process"/>
    <property type="evidence" value="ECO:0007669"/>
    <property type="project" value="UniProtKB-UniRule"/>
</dbReference>
<dbReference type="PANTHER" id="PTHR43591">
    <property type="entry name" value="METHYLTRANSFERASE"/>
    <property type="match status" value="1"/>
</dbReference>
<gene>
    <name evidence="6 7" type="primary">ubiE</name>
    <name evidence="8" type="ORF">ANAPC1_01195</name>
    <name evidence="7" type="ORF">ANAPHAGO_00544</name>
</gene>
<comment type="catalytic activity">
    <reaction evidence="6">
        <text>a 2-demethylmenaquinol + S-adenosyl-L-methionine = a menaquinol + S-adenosyl-L-homocysteine + H(+)</text>
        <dbReference type="Rhea" id="RHEA:42640"/>
        <dbReference type="Rhea" id="RHEA-COMP:9539"/>
        <dbReference type="Rhea" id="RHEA-COMP:9563"/>
        <dbReference type="ChEBI" id="CHEBI:15378"/>
        <dbReference type="ChEBI" id="CHEBI:18151"/>
        <dbReference type="ChEBI" id="CHEBI:55437"/>
        <dbReference type="ChEBI" id="CHEBI:57856"/>
        <dbReference type="ChEBI" id="CHEBI:59789"/>
        <dbReference type="EC" id="2.1.1.163"/>
    </reaction>
</comment>
<dbReference type="Gene3D" id="3.40.50.150">
    <property type="entry name" value="Vaccinia Virus protein VP39"/>
    <property type="match status" value="1"/>
</dbReference>
<evidence type="ECO:0000256" key="5">
    <source>
        <dbReference type="ARBA" id="ARBA00022691"/>
    </source>
</evidence>
<proteinExistence type="inferred from homology"/>
<evidence type="ECO:0000313" key="10">
    <source>
        <dbReference type="Proteomes" id="UP000078419"/>
    </source>
</evidence>
<dbReference type="EMBL" id="FLLR01000080">
    <property type="protein sequence ID" value="SBO14825.1"/>
    <property type="molecule type" value="Genomic_DNA"/>
</dbReference>
<evidence type="ECO:0000313" key="9">
    <source>
        <dbReference type="Proteomes" id="UP000055047"/>
    </source>
</evidence>
<dbReference type="InterPro" id="IPR023576">
    <property type="entry name" value="UbiE/COQ5_MeTrFase_CS"/>
</dbReference>
<dbReference type="InterPro" id="IPR004033">
    <property type="entry name" value="UbiE/COQ5_MeTrFase"/>
</dbReference>
<dbReference type="SUPFAM" id="SSF53335">
    <property type="entry name" value="S-adenosyl-L-methionine-dependent methyltransferases"/>
    <property type="match status" value="1"/>
</dbReference>
<dbReference type="PANTHER" id="PTHR43591:SF24">
    <property type="entry name" value="2-METHOXY-6-POLYPRENYL-1,4-BENZOQUINOL METHYLASE, MITOCHONDRIAL"/>
    <property type="match status" value="1"/>
</dbReference>
<keyword evidence="1 6" id="KW-0474">Menaquinone biosynthesis</keyword>
<dbReference type="UniPathway" id="UPA00079">
    <property type="reaction ID" value="UER00169"/>
</dbReference>
<evidence type="ECO:0000256" key="4">
    <source>
        <dbReference type="ARBA" id="ARBA00022688"/>
    </source>
</evidence>
<feature type="binding site" evidence="6">
    <location>
        <position position="55"/>
    </location>
    <ligand>
        <name>S-adenosyl-L-methionine</name>
        <dbReference type="ChEBI" id="CHEBI:59789"/>
    </ligand>
</feature>
<dbReference type="Pfam" id="PF01209">
    <property type="entry name" value="Ubie_methyltran"/>
    <property type="match status" value="1"/>
</dbReference>
<keyword evidence="4 6" id="KW-0831">Ubiquinone biosynthesis</keyword>
<keyword evidence="5 6" id="KW-0949">S-adenosyl-L-methionine</keyword>
<evidence type="ECO:0000256" key="1">
    <source>
        <dbReference type="ARBA" id="ARBA00022428"/>
    </source>
</evidence>
<dbReference type="NCBIfam" id="TIGR01934">
    <property type="entry name" value="MenG_MenH_UbiE"/>
    <property type="match status" value="1"/>
</dbReference>
<reference evidence="10" key="3">
    <citation type="submission" date="2016-03" db="EMBL/GenBank/DDBJ databases">
        <authorList>
            <person name="Loux Valentin"/>
        </authorList>
    </citation>
    <scope>NUCLEOTIDE SEQUENCE [LARGE SCALE GENOMIC DNA]</scope>
    <source>
        <strain evidence="10">C1</strain>
    </source>
</reference>
<dbReference type="PROSITE" id="PS01183">
    <property type="entry name" value="UBIE_1"/>
    <property type="match status" value="1"/>
</dbReference>
<evidence type="ECO:0000256" key="2">
    <source>
        <dbReference type="ARBA" id="ARBA00022603"/>
    </source>
</evidence>
<dbReference type="PROSITE" id="PS51608">
    <property type="entry name" value="SAM_MT_UBIE"/>
    <property type="match status" value="1"/>
</dbReference>
<comment type="function">
    <text evidence="6">Methyltransferase required for the conversion of demethylmenaquinol (DMKH2) to menaquinol (MKH2) and the conversion of 2-polyprenyl-6-methoxy-1,4-benzoquinol (DDMQH2) to 2-polyprenyl-3-methyl-6-methoxy-1,4-benzoquinol (DMQH2).</text>
</comment>
<dbReference type="GO" id="GO:0043770">
    <property type="term" value="F:demethylmenaquinone methyltransferase activity"/>
    <property type="evidence" value="ECO:0007669"/>
    <property type="project" value="UniProtKB-UniRule"/>
</dbReference>
<dbReference type="GO" id="GO:0009060">
    <property type="term" value="P:aerobic respiration"/>
    <property type="evidence" value="ECO:0007669"/>
    <property type="project" value="UniProtKB-UniRule"/>
</dbReference>
<sequence>MATQAEVNRVFSSVASRYDVMNDIMSFGLHRLWKRELCSRIVKHSGTLLDVAGGTGDIALRALQQRGGLSITVCDINQEMLNVGRKKSIDCGQLSINWVCASGECLPFPDNAFDYYTIAFGIRNIPDRQAALKEAYRVLKPCGRFLCLEFSPILEDSAFKTAYDLYSFFVIPKIGKIVAGDIDAYSYLVESIRAFPTQKQFSSEVADAGFFKITHKNVCGGIATLYSAWKV</sequence>
<dbReference type="Proteomes" id="UP000055047">
    <property type="component" value="Unassembled WGS sequence"/>
</dbReference>
<protein>
    <recommendedName>
        <fullName evidence="6">Ubiquinone/menaquinone biosynthesis C-methyltransferase UbiE</fullName>
        <ecNumber evidence="6">2.1.1.163</ecNumber>
        <ecNumber evidence="6">2.1.1.201</ecNumber>
    </recommendedName>
    <alternativeName>
        <fullName evidence="6">2-methoxy-6-polyprenyl-1,4-benzoquinol methylase</fullName>
    </alternativeName>
    <alternativeName>
        <fullName evidence="6">Demethylmenaquinone methyltransferase</fullName>
    </alternativeName>
</protein>
<dbReference type="Proteomes" id="UP000078419">
    <property type="component" value="Unassembled WGS sequence"/>
</dbReference>
<evidence type="ECO:0000256" key="3">
    <source>
        <dbReference type="ARBA" id="ARBA00022679"/>
    </source>
</evidence>
<accession>A0A098EG88</accession>
<reference evidence="8" key="2">
    <citation type="submission" date="2016-03" db="EMBL/GenBank/DDBJ databases">
        <authorList>
            <person name="Loux V."/>
        </authorList>
    </citation>
    <scope>NUCLEOTIDE SEQUENCE</scope>
    <source>
        <strain evidence="8">C1</strain>
    </source>
</reference>
<comment type="similarity">
    <text evidence="6">Belongs to the class I-like SAM-binding methyltransferase superfamily. MenG/UbiE family.</text>
</comment>
<dbReference type="RefSeq" id="WP_011451139.1">
    <property type="nucleotide sequence ID" value="NZ_CCXQ01000079.1"/>
</dbReference>
<dbReference type="CDD" id="cd02440">
    <property type="entry name" value="AdoMet_MTases"/>
    <property type="match status" value="1"/>
</dbReference>
<keyword evidence="7" id="KW-0830">Ubiquinone</keyword>
<evidence type="ECO:0000313" key="8">
    <source>
        <dbReference type="EMBL" id="SBO14825.1"/>
    </source>
</evidence>
<evidence type="ECO:0000256" key="6">
    <source>
        <dbReference type="HAMAP-Rule" id="MF_01813"/>
    </source>
</evidence>